<gene>
    <name evidence="1" type="ORF">N8T08_003212</name>
</gene>
<comment type="caution">
    <text evidence="1">The sequence shown here is derived from an EMBL/GenBank/DDBJ whole genome shotgun (WGS) entry which is preliminary data.</text>
</comment>
<organism evidence="1 2">
    <name type="scientific">Aspergillus melleus</name>
    <dbReference type="NCBI Taxonomy" id="138277"/>
    <lineage>
        <taxon>Eukaryota</taxon>
        <taxon>Fungi</taxon>
        <taxon>Dikarya</taxon>
        <taxon>Ascomycota</taxon>
        <taxon>Pezizomycotina</taxon>
        <taxon>Eurotiomycetes</taxon>
        <taxon>Eurotiomycetidae</taxon>
        <taxon>Eurotiales</taxon>
        <taxon>Aspergillaceae</taxon>
        <taxon>Aspergillus</taxon>
        <taxon>Aspergillus subgen. Circumdati</taxon>
    </lineage>
</organism>
<evidence type="ECO:0000313" key="1">
    <source>
        <dbReference type="EMBL" id="KAK1138264.1"/>
    </source>
</evidence>
<evidence type="ECO:0000313" key="2">
    <source>
        <dbReference type="Proteomes" id="UP001177260"/>
    </source>
</evidence>
<dbReference type="Proteomes" id="UP001177260">
    <property type="component" value="Unassembled WGS sequence"/>
</dbReference>
<proteinExistence type="predicted"/>
<name>A0ACC3ALB4_9EURO</name>
<accession>A0ACC3ALB4</accession>
<keyword evidence="2" id="KW-1185">Reference proteome</keyword>
<sequence>MISFSFTFLLASLIAVTQATPLRRQSQQQGIQWHQCPDDKDSPLQCGNLTVPLDYSGEISNATVPLELFRLPAPCNQSNGSVLLNFGGPGANGRLNLFAYREILPAIIGGNHDLIAVVPRGTGNNTLRFSCYNTQVERIASSYLYRTPAGNASDTAIGELWVNSKIQADACYATQNRTGSFVSTGSTARDFMSVVDALDEDGMLRYWGISYGTVLGSTLAAMYPDRIDKMVLDGVANVHEYYQNKETELFADSDKVLRGLFAGCVDASDQCPLGRNTTADELEERFYATLDKIKYAPYPVTLPGLGPQIIDYTTVKSRIFSDLYSPTLWPTTASFIDGLINGNQTAIAEYLAIKLSQPSGMEDEAQFGIKCSDAFNSGSSPEDIARTIQGRHEASRFGGDTADIVPMICAHWKLAPKDRYSGDFRVKTKAPVLFIGNTFDPVTPLVSARNVSATFEGSVVLQHDGYGHVSLEQASVCTVRATQAYFRNGTLPGANTKCNVSTSPFSGKTGWEKVFEEFGTGEQ</sequence>
<reference evidence="1 2" key="1">
    <citation type="journal article" date="2023" name="ACS Omega">
        <title>Identification of the Neoaspergillic Acid Biosynthesis Gene Cluster by Establishing an In Vitro CRISPR-Ribonucleoprotein Genetic System in Aspergillus melleus.</title>
        <authorList>
            <person name="Yuan B."/>
            <person name="Grau M.F."/>
            <person name="Murata R.M."/>
            <person name="Torok T."/>
            <person name="Venkateswaran K."/>
            <person name="Stajich J.E."/>
            <person name="Wang C.C.C."/>
        </authorList>
    </citation>
    <scope>NUCLEOTIDE SEQUENCE [LARGE SCALE GENOMIC DNA]</scope>
    <source>
        <strain evidence="1 2">IMV 1140</strain>
    </source>
</reference>
<protein>
    <submittedName>
        <fullName evidence="1">Uncharacterized protein</fullName>
    </submittedName>
</protein>
<dbReference type="EMBL" id="JAOPJF010000182">
    <property type="protein sequence ID" value="KAK1138264.1"/>
    <property type="molecule type" value="Genomic_DNA"/>
</dbReference>